<dbReference type="PROSITE" id="PS50886">
    <property type="entry name" value="TRBD"/>
    <property type="match status" value="1"/>
</dbReference>
<dbReference type="CDD" id="cd02798">
    <property type="entry name" value="tRNA_bind_CsaA"/>
    <property type="match status" value="1"/>
</dbReference>
<dbReference type="InterPro" id="IPR012340">
    <property type="entry name" value="NA-bd_OB-fold"/>
</dbReference>
<dbReference type="FunFam" id="2.40.50.140:FF:000165">
    <property type="entry name" value="Chaperone CsaA"/>
    <property type="match status" value="1"/>
</dbReference>
<feature type="domain" description="TRNA-binding" evidence="4">
    <location>
        <begin position="11"/>
        <end position="113"/>
    </location>
</feature>
<dbReference type="KEGG" id="mff:MFFC18_35900"/>
<dbReference type="Pfam" id="PF01588">
    <property type="entry name" value="tRNA_bind"/>
    <property type="match status" value="1"/>
</dbReference>
<evidence type="ECO:0000256" key="1">
    <source>
        <dbReference type="ARBA" id="ARBA00022555"/>
    </source>
</evidence>
<dbReference type="NCBIfam" id="NF007495">
    <property type="entry name" value="PRK10089.1-4"/>
    <property type="match status" value="1"/>
</dbReference>
<dbReference type="SUPFAM" id="SSF50249">
    <property type="entry name" value="Nucleic acid-binding proteins"/>
    <property type="match status" value="1"/>
</dbReference>
<keyword evidence="2 3" id="KW-0694">RNA-binding</keyword>
<dbReference type="NCBIfam" id="TIGR02222">
    <property type="entry name" value="chap_CsaA"/>
    <property type="match status" value="1"/>
</dbReference>
<dbReference type="STRING" id="980251.GCA_001642875_04362"/>
<dbReference type="InterPro" id="IPR051270">
    <property type="entry name" value="Tyrosine-tRNA_ligase_regulator"/>
</dbReference>
<dbReference type="InterPro" id="IPR008231">
    <property type="entry name" value="CsaA"/>
</dbReference>
<dbReference type="GO" id="GO:0000049">
    <property type="term" value="F:tRNA binding"/>
    <property type="evidence" value="ECO:0007669"/>
    <property type="project" value="UniProtKB-UniRule"/>
</dbReference>
<evidence type="ECO:0000313" key="5">
    <source>
        <dbReference type="EMBL" id="QEG23689.1"/>
    </source>
</evidence>
<dbReference type="RefSeq" id="WP_075086197.1">
    <property type="nucleotide sequence ID" value="NZ_CP042912.1"/>
</dbReference>
<dbReference type="GO" id="GO:0004825">
    <property type="term" value="F:methionine-tRNA ligase activity"/>
    <property type="evidence" value="ECO:0007669"/>
    <property type="project" value="UniProtKB-EC"/>
</dbReference>
<dbReference type="EC" id="6.1.1.10" evidence="5"/>
<keyword evidence="1 3" id="KW-0820">tRNA-binding</keyword>
<evidence type="ECO:0000256" key="2">
    <source>
        <dbReference type="ARBA" id="ARBA00022884"/>
    </source>
</evidence>
<sequence>MTTKKPLSWAEFERVEMRVGTVVSAEPFPEARNPSYRLLFDFGELGQRKTSAQITDKYSPEELVGRQVVAVVNFPPKQIANMMSECLVLGGIEGKIITLLRPDGVVKNGTRVG</sequence>
<dbReference type="EMBL" id="CP042912">
    <property type="protein sequence ID" value="QEG23689.1"/>
    <property type="molecule type" value="Genomic_DNA"/>
</dbReference>
<dbReference type="PANTHER" id="PTHR11586">
    <property type="entry name" value="TRNA-AMINOACYLATION COFACTOR ARC1 FAMILY MEMBER"/>
    <property type="match status" value="1"/>
</dbReference>
<dbReference type="AlphaFoldDB" id="A0A5B9PDW8"/>
<evidence type="ECO:0000313" key="6">
    <source>
        <dbReference type="Proteomes" id="UP000322214"/>
    </source>
</evidence>
<organism evidence="5 6">
    <name type="scientific">Mariniblastus fucicola</name>
    <dbReference type="NCBI Taxonomy" id="980251"/>
    <lineage>
        <taxon>Bacteria</taxon>
        <taxon>Pseudomonadati</taxon>
        <taxon>Planctomycetota</taxon>
        <taxon>Planctomycetia</taxon>
        <taxon>Pirellulales</taxon>
        <taxon>Pirellulaceae</taxon>
        <taxon>Mariniblastus</taxon>
    </lineage>
</organism>
<accession>A0A5B9PDW8</accession>
<evidence type="ECO:0000259" key="4">
    <source>
        <dbReference type="PROSITE" id="PS50886"/>
    </source>
</evidence>
<dbReference type="OrthoDB" id="9794564at2"/>
<dbReference type="Proteomes" id="UP000322214">
    <property type="component" value="Chromosome"/>
</dbReference>
<gene>
    <name evidence="5" type="primary">metG_1</name>
    <name evidence="5" type="ORF">MFFC18_35900</name>
</gene>
<evidence type="ECO:0000256" key="3">
    <source>
        <dbReference type="PROSITE-ProRule" id="PRU00209"/>
    </source>
</evidence>
<dbReference type="PANTHER" id="PTHR11586:SF37">
    <property type="entry name" value="TRNA-BINDING DOMAIN-CONTAINING PROTEIN"/>
    <property type="match status" value="1"/>
</dbReference>
<dbReference type="NCBIfam" id="NF007494">
    <property type="entry name" value="PRK10089.1-3"/>
    <property type="match status" value="1"/>
</dbReference>
<keyword evidence="5" id="KW-0436">Ligase</keyword>
<dbReference type="Gene3D" id="2.40.50.140">
    <property type="entry name" value="Nucleic acid-binding proteins"/>
    <property type="match status" value="1"/>
</dbReference>
<name>A0A5B9PDW8_9BACT</name>
<protein>
    <submittedName>
        <fullName evidence="5">Methionine--tRNA ligase</fullName>
        <ecNumber evidence="5">6.1.1.10</ecNumber>
    </submittedName>
</protein>
<reference evidence="5 6" key="1">
    <citation type="submission" date="2019-08" db="EMBL/GenBank/DDBJ databases">
        <title>Deep-cultivation of Planctomycetes and their phenomic and genomic characterization uncovers novel biology.</title>
        <authorList>
            <person name="Wiegand S."/>
            <person name="Jogler M."/>
            <person name="Boedeker C."/>
            <person name="Pinto D."/>
            <person name="Vollmers J."/>
            <person name="Rivas-Marin E."/>
            <person name="Kohn T."/>
            <person name="Peeters S.H."/>
            <person name="Heuer A."/>
            <person name="Rast P."/>
            <person name="Oberbeckmann S."/>
            <person name="Bunk B."/>
            <person name="Jeske O."/>
            <person name="Meyerdierks A."/>
            <person name="Storesund J.E."/>
            <person name="Kallscheuer N."/>
            <person name="Luecker S."/>
            <person name="Lage O.M."/>
            <person name="Pohl T."/>
            <person name="Merkel B.J."/>
            <person name="Hornburger P."/>
            <person name="Mueller R.-W."/>
            <person name="Bruemmer F."/>
            <person name="Labrenz M."/>
            <person name="Spormann A.M."/>
            <person name="Op den Camp H."/>
            <person name="Overmann J."/>
            <person name="Amann R."/>
            <person name="Jetten M.S.M."/>
            <person name="Mascher T."/>
            <person name="Medema M.H."/>
            <person name="Devos D.P."/>
            <person name="Kaster A.-K."/>
            <person name="Ovreas L."/>
            <person name="Rohde M."/>
            <person name="Galperin M.Y."/>
            <person name="Jogler C."/>
        </authorList>
    </citation>
    <scope>NUCLEOTIDE SEQUENCE [LARGE SCALE GENOMIC DNA]</scope>
    <source>
        <strain evidence="5 6">FC18</strain>
    </source>
</reference>
<keyword evidence="6" id="KW-1185">Reference proteome</keyword>
<dbReference type="InterPro" id="IPR002547">
    <property type="entry name" value="tRNA-bd_dom"/>
</dbReference>
<proteinExistence type="predicted"/>